<organism evidence="1 2">
    <name type="scientific">Clytia hemisphaerica</name>
    <dbReference type="NCBI Taxonomy" id="252671"/>
    <lineage>
        <taxon>Eukaryota</taxon>
        <taxon>Metazoa</taxon>
        <taxon>Cnidaria</taxon>
        <taxon>Hydrozoa</taxon>
        <taxon>Hydroidolina</taxon>
        <taxon>Leptothecata</taxon>
        <taxon>Obeliida</taxon>
        <taxon>Clytiidae</taxon>
        <taxon>Clytia</taxon>
    </lineage>
</organism>
<keyword evidence="2" id="KW-1185">Reference proteome</keyword>
<protein>
    <submittedName>
        <fullName evidence="1">Uncharacterized protein</fullName>
    </submittedName>
</protein>
<dbReference type="EnsemblMetazoa" id="CLYHEMT020048.1">
    <property type="protein sequence ID" value="CLYHEMP020048.1"/>
    <property type="gene ID" value="CLYHEMG020048"/>
</dbReference>
<dbReference type="Proteomes" id="UP000594262">
    <property type="component" value="Unplaced"/>
</dbReference>
<dbReference type="GeneID" id="136802229"/>
<name>A0A7M5XA67_9CNID</name>
<dbReference type="AlphaFoldDB" id="A0A7M5XA67"/>
<evidence type="ECO:0000313" key="2">
    <source>
        <dbReference type="Proteomes" id="UP000594262"/>
    </source>
</evidence>
<accession>A0A7M5XA67</accession>
<reference evidence="1" key="1">
    <citation type="submission" date="2021-01" db="UniProtKB">
        <authorList>
            <consortium name="EnsemblMetazoa"/>
        </authorList>
    </citation>
    <scope>IDENTIFICATION</scope>
</reference>
<dbReference type="RefSeq" id="XP_066915049.1">
    <property type="nucleotide sequence ID" value="XM_067058948.1"/>
</dbReference>
<proteinExistence type="predicted"/>
<sequence>MKDIISTKKLFKKLKSGHLFGDANQFDTLCCTSALSESEIIFQNGLEINKNLSDKYKWVADEYGSNIGDVLEVVPSKFTDSHEGKVKFSFSALKFLALRKFYFIEVNDYDDHSLLKILVTHKSYPELKKFNPFLETKAPTKTGTLPIVFFQGKWFRYTTLQSTEGKKNKLKIQFLLDSIPPQIIIYCDYVNKKSNSNLLDVFEFFSQLSKYHGSNGVVYEGNKTGLYKLITSIRQCHCNNDEVHTLPFMDTIGCINKALFSINFAKAFENGNVQACDYKHVNMMDLIYLRTSKMPYPQTMINVIMKGIVGMEEKTKSFMEVFETFLKHFLTQEAKLTVKMNLIAYLNTL</sequence>
<evidence type="ECO:0000313" key="1">
    <source>
        <dbReference type="EnsemblMetazoa" id="CLYHEMP020048.1"/>
    </source>
</evidence>